<dbReference type="GO" id="GO:0030488">
    <property type="term" value="P:tRNA methylation"/>
    <property type="evidence" value="ECO:0007669"/>
    <property type="project" value="TreeGrafter"/>
</dbReference>
<dbReference type="Pfam" id="PF01926">
    <property type="entry name" value="MMR_HSR1"/>
    <property type="match status" value="2"/>
</dbReference>
<dbReference type="InterPro" id="IPR027417">
    <property type="entry name" value="P-loop_NTPase"/>
</dbReference>
<keyword evidence="3" id="KW-1185">Reference proteome</keyword>
<dbReference type="KEGG" id="gji:H1R19_04585"/>
<dbReference type="GO" id="GO:0002098">
    <property type="term" value="P:tRNA wobble uridine modification"/>
    <property type="evidence" value="ECO:0007669"/>
    <property type="project" value="TreeGrafter"/>
</dbReference>
<feature type="domain" description="G" evidence="1">
    <location>
        <begin position="738"/>
        <end position="835"/>
    </location>
</feature>
<dbReference type="CDD" id="cd00882">
    <property type="entry name" value="Ras_like_GTPase"/>
    <property type="match status" value="1"/>
</dbReference>
<reference evidence="3" key="1">
    <citation type="submission" date="2020-07" db="EMBL/GenBank/DDBJ databases">
        <title>novel species isolated from the respiratory tract of Marmot.</title>
        <authorList>
            <person name="Zhang G."/>
        </authorList>
    </citation>
    <scope>NUCLEOTIDE SEQUENCE [LARGE SCALE GENOMIC DNA]</scope>
    <source>
        <strain evidence="3">686</strain>
    </source>
</reference>
<dbReference type="SUPFAM" id="SSF52540">
    <property type="entry name" value="P-loop containing nucleoside triphosphate hydrolases"/>
    <property type="match status" value="2"/>
</dbReference>
<organism evidence="2 3">
    <name type="scientific">Gordonia jinghuaiqii</name>
    <dbReference type="NCBI Taxonomy" id="2758710"/>
    <lineage>
        <taxon>Bacteria</taxon>
        <taxon>Bacillati</taxon>
        <taxon>Actinomycetota</taxon>
        <taxon>Actinomycetes</taxon>
        <taxon>Mycobacteriales</taxon>
        <taxon>Gordoniaceae</taxon>
        <taxon>Gordonia</taxon>
    </lineage>
</organism>
<dbReference type="RefSeq" id="WP_219850673.1">
    <property type="nucleotide sequence ID" value="NZ_CP059491.1"/>
</dbReference>
<protein>
    <submittedName>
        <fullName evidence="2">50S ribosome-binding GTPase</fullName>
    </submittedName>
</protein>
<sequence length="1262" mass="138256">MTSEPTSLQDAVSGAIERGRAELSLLDDVVDRLVAAFAKTVDESADNAGEQPPLIRELEDIVRGIPRELRTHLDRERDALGTFNIAFFGRTGVGKSTLLSAFGELDGSYVSPGASDWTTDVRHIEWRGCRLYDTPGINGWGRTESRDDLEMRARRAVEIADIVLLCFDNQSQQAMEFSKIADWVRDYGKPVAVVLNVRNPRWRDPIKVPRRRRKNLSESVRQHADNIRTELANIGLPDTPVVAVHSRRALFARAATPFHGPGREDFLHEREEFGTETLTRWSNFETLERLITAAIVEGAADLRLNALREDVRARCKRSAEELSRLAGAIEKQAGALDREIESLFAILGYPEGEEREKWLQPAEVDLVAAAEATRGRPYTSPAKGSLDRYVRYLSASHLAQCRRKARTAADELIENAFNDHRTIDEAEFTKAVFDETAIRTAIDTVWTDRQTFLERELDMAAGQQSVLDHSATARAAAIRGSDGSGAAGKFVQGGGIAVGLGALAVPVAIANFWNPAGWVAGVAVAGVGVAGQLQQRFGKRLSERSEEAARKARVEAIANSHRAVNQTFDDYENLVVRGSREAAWVLVSESAIELLTQTVLLRRARGRVEKLVDALNVGANSIGASRAPQNVLIRAQEQLADTRTDLTRVLLGEDWLDSADSSGHVPQVDPGTRVMYAERHESDKRRLCDAIIELWAAPPTVSIRAWRDEVEAEALRDPGLLEVTQSFSGVARAKPVLSVFGDYNSGKSSLIRRILLENDVRATESIDIRAVPATEASDRYELPRFDLVDTPGLQGGDPGHAQHAVQSAVESALVFVVVHINLLVGDTALLEQLARGSSEHAAKGDRMIFLINRCDELGADPLTTPDTFLNLAQRKREELCAALARRSIDVGVDRVHVLSGDPYGLAGGDHELDKHDFDGNRAWDGVGALIEAIAELPDDVVSSASVAAAFDSAVTALKRRMRDLHLQQDEVRADIHRLEPLMGAVRAAHTDASIISDSLRERAHRIIQRLASDAKSRVHGIDRKDNAKLRDLVETWWREPQVETDLQRFLDEAAKTIDEWRSEHESAIGRESRSAQFEVMTGDGVGFQTADRDWLDDVAEGVGETAGNLAPLVKAFGSRDAVYQIGKQLGHKFKPWGAVKGGAKVAKAGAVLAVVAAAADAAAMANDARKANEHQDQQARAAEAIDRRAEELLVGIVDGDEEPGPVRFLVERMAELEALLDEHSQRTRVFQDLVGSASARARRVEALLDSADELTGTESGRA</sequence>
<evidence type="ECO:0000259" key="1">
    <source>
        <dbReference type="Pfam" id="PF01926"/>
    </source>
</evidence>
<dbReference type="Proteomes" id="UP000515663">
    <property type="component" value="Chromosome"/>
</dbReference>
<dbReference type="PANTHER" id="PTHR42714">
    <property type="entry name" value="TRNA MODIFICATION GTPASE GTPBP3"/>
    <property type="match status" value="1"/>
</dbReference>
<feature type="domain" description="G" evidence="1">
    <location>
        <begin position="85"/>
        <end position="196"/>
    </location>
</feature>
<dbReference type="GO" id="GO:0005525">
    <property type="term" value="F:GTP binding"/>
    <property type="evidence" value="ECO:0007669"/>
    <property type="project" value="InterPro"/>
</dbReference>
<proteinExistence type="predicted"/>
<dbReference type="GO" id="GO:0005737">
    <property type="term" value="C:cytoplasm"/>
    <property type="evidence" value="ECO:0007669"/>
    <property type="project" value="TreeGrafter"/>
</dbReference>
<gene>
    <name evidence="2" type="ORF">H1R19_04585</name>
</gene>
<evidence type="ECO:0000313" key="3">
    <source>
        <dbReference type="Proteomes" id="UP000515663"/>
    </source>
</evidence>
<name>A0A7D7LST5_9ACTN</name>
<dbReference type="AlphaFoldDB" id="A0A7D7LST5"/>
<dbReference type="Gene3D" id="3.40.50.300">
    <property type="entry name" value="P-loop containing nucleotide triphosphate hydrolases"/>
    <property type="match status" value="2"/>
</dbReference>
<dbReference type="EMBL" id="CP059491">
    <property type="protein sequence ID" value="QMT02440.1"/>
    <property type="molecule type" value="Genomic_DNA"/>
</dbReference>
<accession>A0A7D7LST5</accession>
<evidence type="ECO:0000313" key="2">
    <source>
        <dbReference type="EMBL" id="QMT02440.1"/>
    </source>
</evidence>
<dbReference type="InterPro" id="IPR006073">
    <property type="entry name" value="GTP-bd"/>
</dbReference>
<dbReference type="PANTHER" id="PTHR42714:SF6">
    <property type="entry name" value="TRANSLATION INITIATION FACTOR IF-2"/>
    <property type="match status" value="1"/>
</dbReference>